<organism evidence="2 3">
    <name type="scientific">Forsythia ovata</name>
    <dbReference type="NCBI Taxonomy" id="205694"/>
    <lineage>
        <taxon>Eukaryota</taxon>
        <taxon>Viridiplantae</taxon>
        <taxon>Streptophyta</taxon>
        <taxon>Embryophyta</taxon>
        <taxon>Tracheophyta</taxon>
        <taxon>Spermatophyta</taxon>
        <taxon>Magnoliopsida</taxon>
        <taxon>eudicotyledons</taxon>
        <taxon>Gunneridae</taxon>
        <taxon>Pentapetalae</taxon>
        <taxon>asterids</taxon>
        <taxon>lamiids</taxon>
        <taxon>Lamiales</taxon>
        <taxon>Oleaceae</taxon>
        <taxon>Forsythieae</taxon>
        <taxon>Forsythia</taxon>
    </lineage>
</organism>
<sequence>MSSHTTTISPPPWSSMSSETSLPSKPLPKIANSLAPPSSSNMCPILGKPYIDITILYYLDKELGKGNLESLVFELKKQKAVNMHANPFRRKVMTEKDRLDVKRDIIFLSSKVSMKTRLSAFDYGIVLWS</sequence>
<evidence type="ECO:0000256" key="1">
    <source>
        <dbReference type="SAM" id="MobiDB-lite"/>
    </source>
</evidence>
<accession>A0ABD1X7C7</accession>
<evidence type="ECO:0000313" key="2">
    <source>
        <dbReference type="EMBL" id="KAL2556475.1"/>
    </source>
</evidence>
<evidence type="ECO:0000313" key="3">
    <source>
        <dbReference type="Proteomes" id="UP001604277"/>
    </source>
</evidence>
<dbReference type="AlphaFoldDB" id="A0ABD1X7C7"/>
<feature type="compositionally biased region" description="Polar residues" evidence="1">
    <location>
        <begin position="1"/>
        <end position="23"/>
    </location>
</feature>
<feature type="region of interest" description="Disordered" evidence="1">
    <location>
        <begin position="1"/>
        <end position="40"/>
    </location>
</feature>
<reference evidence="3" key="1">
    <citation type="submission" date="2024-07" db="EMBL/GenBank/DDBJ databases">
        <title>Two chromosome-level genome assemblies of Korean endemic species Abeliophyllum distichum and Forsythia ovata (Oleaceae).</title>
        <authorList>
            <person name="Jang H."/>
        </authorList>
    </citation>
    <scope>NUCLEOTIDE SEQUENCE [LARGE SCALE GENOMIC DNA]</scope>
</reference>
<keyword evidence="3" id="KW-1185">Reference proteome</keyword>
<dbReference type="EMBL" id="JBFOLJ010000001">
    <property type="protein sequence ID" value="KAL2556475.1"/>
    <property type="molecule type" value="Genomic_DNA"/>
</dbReference>
<gene>
    <name evidence="2" type="ORF">Fot_01214</name>
</gene>
<name>A0ABD1X7C7_9LAMI</name>
<protein>
    <submittedName>
        <fullName evidence="2">Calcium-dependent protein kinase 29-like</fullName>
    </submittedName>
</protein>
<proteinExistence type="predicted"/>
<dbReference type="Proteomes" id="UP001604277">
    <property type="component" value="Unassembled WGS sequence"/>
</dbReference>
<comment type="caution">
    <text evidence="2">The sequence shown here is derived from an EMBL/GenBank/DDBJ whole genome shotgun (WGS) entry which is preliminary data.</text>
</comment>